<evidence type="ECO:0000313" key="1">
    <source>
        <dbReference type="EMBL" id="BCV44514.1"/>
    </source>
</evidence>
<dbReference type="AlphaFoldDB" id="A0AAD1K844"/>
<gene>
    <name evidence="1" type="ORF">TUM17379_15320</name>
</gene>
<evidence type="ECO:0000313" key="2">
    <source>
        <dbReference type="Proteomes" id="UP000825078"/>
    </source>
</evidence>
<accession>A0AAD1K844</accession>
<sequence length="49" mass="5837">MDRITSGLRRLSVEEIQELRRNMQESSAWAKAELKHRRAAKNQKNLRMV</sequence>
<dbReference type="EMBL" id="AP024613">
    <property type="protein sequence ID" value="BCV44514.1"/>
    <property type="molecule type" value="Genomic_DNA"/>
</dbReference>
<name>A0AAD1K844_9GAMM</name>
<protein>
    <submittedName>
        <fullName evidence="1">Uncharacterized protein</fullName>
    </submittedName>
</protein>
<reference evidence="1" key="1">
    <citation type="submission" date="2021-05" db="EMBL/GenBank/DDBJ databases">
        <title>Molecular characterization for Shewanella algae harboring chromosomal blaOXA-55-like strains isolated from clinical and environment sample.</title>
        <authorList>
            <person name="Ohama Y."/>
            <person name="Aoki K."/>
            <person name="Harada S."/>
            <person name="Moriya K."/>
            <person name="Ishii Y."/>
            <person name="Tateda K."/>
        </authorList>
    </citation>
    <scope>NUCLEOTIDE SEQUENCE</scope>
    <source>
        <strain evidence="1">TUM17379</strain>
    </source>
</reference>
<organism evidence="1 2">
    <name type="scientific">Shewanella algae</name>
    <dbReference type="NCBI Taxonomy" id="38313"/>
    <lineage>
        <taxon>Bacteria</taxon>
        <taxon>Pseudomonadati</taxon>
        <taxon>Pseudomonadota</taxon>
        <taxon>Gammaproteobacteria</taxon>
        <taxon>Alteromonadales</taxon>
        <taxon>Shewanellaceae</taxon>
        <taxon>Shewanella</taxon>
    </lineage>
</organism>
<proteinExistence type="predicted"/>
<dbReference type="Proteomes" id="UP000825078">
    <property type="component" value="Chromosome"/>
</dbReference>